<name>A0A8J3B9J5_9BACI</name>
<comment type="caution">
    <text evidence="2">The sequence shown here is derived from an EMBL/GenBank/DDBJ whole genome shotgun (WGS) entry which is preliminary data.</text>
</comment>
<dbReference type="EMBL" id="BMOF01000001">
    <property type="protein sequence ID" value="GGJ91013.1"/>
    <property type="molecule type" value="Genomic_DNA"/>
</dbReference>
<proteinExistence type="predicted"/>
<dbReference type="RefSeq" id="WP_157057945.1">
    <property type="nucleotide sequence ID" value="NZ_BMOF01000001.1"/>
</dbReference>
<gene>
    <name evidence="2" type="ORF">GCM10007043_00830</name>
</gene>
<accession>A0A8J3B9J5</accession>
<evidence type="ECO:0000313" key="2">
    <source>
        <dbReference type="EMBL" id="GGJ91013.1"/>
    </source>
</evidence>
<feature type="region of interest" description="Disordered" evidence="1">
    <location>
        <begin position="1"/>
        <end position="58"/>
    </location>
</feature>
<keyword evidence="3" id="KW-1185">Reference proteome</keyword>
<protein>
    <submittedName>
        <fullName evidence="2">Uncharacterized protein</fullName>
    </submittedName>
</protein>
<feature type="compositionally biased region" description="Basic and acidic residues" evidence="1">
    <location>
        <begin position="40"/>
        <end position="58"/>
    </location>
</feature>
<reference evidence="2" key="2">
    <citation type="submission" date="2020-09" db="EMBL/GenBank/DDBJ databases">
        <authorList>
            <person name="Sun Q."/>
            <person name="Ohkuma M."/>
        </authorList>
    </citation>
    <scope>NUCLEOTIDE SEQUENCE</scope>
    <source>
        <strain evidence="2">JCM 14719</strain>
    </source>
</reference>
<dbReference type="AlphaFoldDB" id="A0A8J3B9J5"/>
<reference evidence="2" key="1">
    <citation type="journal article" date="2014" name="Int. J. Syst. Evol. Microbiol.">
        <title>Complete genome sequence of Corynebacterium casei LMG S-19264T (=DSM 44701T), isolated from a smear-ripened cheese.</title>
        <authorList>
            <consortium name="US DOE Joint Genome Institute (JGI-PGF)"/>
            <person name="Walter F."/>
            <person name="Albersmeier A."/>
            <person name="Kalinowski J."/>
            <person name="Ruckert C."/>
        </authorList>
    </citation>
    <scope>NUCLEOTIDE SEQUENCE</scope>
    <source>
        <strain evidence="2">JCM 14719</strain>
    </source>
</reference>
<evidence type="ECO:0000256" key="1">
    <source>
        <dbReference type="SAM" id="MobiDB-lite"/>
    </source>
</evidence>
<sequence>MVARHPFGVPARMRMPNIGNPTGIPEIQPPGRIEVSPPEQPDRIAPDRDTDRPARERT</sequence>
<evidence type="ECO:0000313" key="3">
    <source>
        <dbReference type="Proteomes" id="UP000637720"/>
    </source>
</evidence>
<dbReference type="Proteomes" id="UP000637720">
    <property type="component" value="Unassembled WGS sequence"/>
</dbReference>
<organism evidence="2 3">
    <name type="scientific">Calditerricola satsumensis</name>
    <dbReference type="NCBI Taxonomy" id="373054"/>
    <lineage>
        <taxon>Bacteria</taxon>
        <taxon>Bacillati</taxon>
        <taxon>Bacillota</taxon>
        <taxon>Bacilli</taxon>
        <taxon>Bacillales</taxon>
        <taxon>Bacillaceae</taxon>
        <taxon>Calditerricola</taxon>
    </lineage>
</organism>